<dbReference type="OrthoDB" id="238316at2759"/>
<evidence type="ECO:0000256" key="1">
    <source>
        <dbReference type="ARBA" id="ARBA00012814"/>
    </source>
</evidence>
<evidence type="ECO:0000313" key="11">
    <source>
        <dbReference type="Proteomes" id="UP000053424"/>
    </source>
</evidence>
<reference evidence="10 11" key="1">
    <citation type="submission" date="2014-04" db="EMBL/GenBank/DDBJ databases">
        <authorList>
            <consortium name="DOE Joint Genome Institute"/>
            <person name="Kuo A."/>
            <person name="Gay G."/>
            <person name="Dore J."/>
            <person name="Kohler A."/>
            <person name="Nagy L.G."/>
            <person name="Floudas D."/>
            <person name="Copeland A."/>
            <person name="Barry K.W."/>
            <person name="Cichocki N."/>
            <person name="Veneault-Fourrey C."/>
            <person name="LaButti K."/>
            <person name="Lindquist E.A."/>
            <person name="Lipzen A."/>
            <person name="Lundell T."/>
            <person name="Morin E."/>
            <person name="Murat C."/>
            <person name="Sun H."/>
            <person name="Tunlid A."/>
            <person name="Henrissat B."/>
            <person name="Grigoriev I.V."/>
            <person name="Hibbett D.S."/>
            <person name="Martin F."/>
            <person name="Nordberg H.P."/>
            <person name="Cantor M.N."/>
            <person name="Hua S.X."/>
        </authorList>
    </citation>
    <scope>NUCLEOTIDE SEQUENCE [LARGE SCALE GENOMIC DNA]</scope>
    <source>
        <strain evidence="11">h7</strain>
    </source>
</reference>
<evidence type="ECO:0000256" key="6">
    <source>
        <dbReference type="ARBA" id="ARBA00023146"/>
    </source>
</evidence>
<dbReference type="Proteomes" id="UP000053424">
    <property type="component" value="Unassembled WGS sequence"/>
</dbReference>
<dbReference type="InterPro" id="IPR040725">
    <property type="entry name" value="PheRS_DBD3"/>
</dbReference>
<dbReference type="CDD" id="cd00496">
    <property type="entry name" value="PheRS_alpha_core"/>
    <property type="match status" value="1"/>
</dbReference>
<dbReference type="InterPro" id="IPR006195">
    <property type="entry name" value="aa-tRNA-synth_II"/>
</dbReference>
<dbReference type="EC" id="6.1.1.20" evidence="1"/>
<protein>
    <recommendedName>
        <fullName evidence="1">phenylalanine--tRNA ligase</fullName>
        <ecNumber evidence="1">6.1.1.20</ecNumber>
    </recommendedName>
    <alternativeName>
        <fullName evidence="7">Phenylalanyl-tRNA synthetase alpha subunit</fullName>
    </alternativeName>
</protein>
<proteinExistence type="predicted"/>
<organism evidence="10 11">
    <name type="scientific">Hebeloma cylindrosporum</name>
    <dbReference type="NCBI Taxonomy" id="76867"/>
    <lineage>
        <taxon>Eukaryota</taxon>
        <taxon>Fungi</taxon>
        <taxon>Dikarya</taxon>
        <taxon>Basidiomycota</taxon>
        <taxon>Agaricomycotina</taxon>
        <taxon>Agaricomycetes</taxon>
        <taxon>Agaricomycetidae</taxon>
        <taxon>Agaricales</taxon>
        <taxon>Agaricineae</taxon>
        <taxon>Hymenogastraceae</taxon>
        <taxon>Hebeloma</taxon>
    </lineage>
</organism>
<feature type="compositionally biased region" description="Polar residues" evidence="8">
    <location>
        <begin position="311"/>
        <end position="320"/>
    </location>
</feature>
<dbReference type="GO" id="GO:0005829">
    <property type="term" value="C:cytosol"/>
    <property type="evidence" value="ECO:0007669"/>
    <property type="project" value="TreeGrafter"/>
</dbReference>
<keyword evidence="4" id="KW-0067">ATP-binding</keyword>
<feature type="region of interest" description="Disordered" evidence="8">
    <location>
        <begin position="301"/>
        <end position="328"/>
    </location>
</feature>
<keyword evidence="11" id="KW-1185">Reference proteome</keyword>
<dbReference type="Pfam" id="PF01409">
    <property type="entry name" value="tRNA-synt_2d"/>
    <property type="match status" value="1"/>
</dbReference>
<dbReference type="GO" id="GO:0006432">
    <property type="term" value="P:phenylalanyl-tRNA aminoacylation"/>
    <property type="evidence" value="ECO:0007669"/>
    <property type="project" value="TreeGrafter"/>
</dbReference>
<dbReference type="GO" id="GO:0004826">
    <property type="term" value="F:phenylalanine-tRNA ligase activity"/>
    <property type="evidence" value="ECO:0007669"/>
    <property type="project" value="UniProtKB-EC"/>
</dbReference>
<dbReference type="Gene3D" id="3.30.930.10">
    <property type="entry name" value="Bira Bifunctional Protein, Domain 2"/>
    <property type="match status" value="1"/>
</dbReference>
<name>A0A0C2YYJ3_HEBCY</name>
<evidence type="ECO:0000313" key="10">
    <source>
        <dbReference type="EMBL" id="KIM46052.1"/>
    </source>
</evidence>
<evidence type="ECO:0000259" key="9">
    <source>
        <dbReference type="PROSITE" id="PS50862"/>
    </source>
</evidence>
<keyword evidence="5" id="KW-0648">Protein biosynthesis</keyword>
<dbReference type="PROSITE" id="PS50862">
    <property type="entry name" value="AA_TRNA_LIGASE_II"/>
    <property type="match status" value="1"/>
</dbReference>
<dbReference type="NCBIfam" id="NF003210">
    <property type="entry name" value="PRK04172.1"/>
    <property type="match status" value="1"/>
</dbReference>
<evidence type="ECO:0000256" key="8">
    <source>
        <dbReference type="SAM" id="MobiDB-lite"/>
    </source>
</evidence>
<gene>
    <name evidence="10" type="ORF">M413DRAFT_441113</name>
</gene>
<evidence type="ECO:0000256" key="4">
    <source>
        <dbReference type="ARBA" id="ARBA00022840"/>
    </source>
</evidence>
<dbReference type="EMBL" id="KN831771">
    <property type="protein sequence ID" value="KIM46052.1"/>
    <property type="molecule type" value="Genomic_DNA"/>
</dbReference>
<sequence>MIQYQTHEVLSHFPTAEGVQVLQDGSHEARVWSVLPFKNQGNPITPAELRKKIGDETSKVGQGRAFKNGWIAKEGDGLVKIVEQIQDTTLNDLQEVALTGTLKAGEKVLADLRKRKLIIQKKGQWFTIHKGPQFSTSTARPETDLTADMLVSGSWKTATYKKYNFEAEGIPTTGGALHPLLKVREEIRNIFLEMGFAEMPTSSFVESGFWCFDALFVPQQHPARDLQDTFYLSDPKESLPPNPKYYERVSQVHEHGGYGSAGYRAPWSQEESRKLLLRTHTTASSAHMLYKLAARCRGEVPEEDQKEFTHGASSTTSGPSSKDDDGFRPAKLFSIDRVFRNETMDATHLAEFHQVEGVVADRNLTLADLIGFMRVFFSKMGIEKIRFKPAYNPYTEPSLEIFAFHPMLDRWVEVGNSGMFRPEMLEPMGFPKDVRVHGWGLSLERPTMIRYGINNIRTLVGHKVSIDGIESSPAVMF</sequence>
<evidence type="ECO:0000256" key="3">
    <source>
        <dbReference type="ARBA" id="ARBA00022741"/>
    </source>
</evidence>
<dbReference type="HOGENOM" id="CLU_025086_2_2_1"/>
<dbReference type="Gene3D" id="3.30.1370.240">
    <property type="match status" value="1"/>
</dbReference>
<evidence type="ECO:0000256" key="2">
    <source>
        <dbReference type="ARBA" id="ARBA00022598"/>
    </source>
</evidence>
<dbReference type="STRING" id="686832.A0A0C2YYJ3"/>
<evidence type="ECO:0000256" key="7">
    <source>
        <dbReference type="ARBA" id="ARBA00030612"/>
    </source>
</evidence>
<dbReference type="AlphaFoldDB" id="A0A0C2YYJ3"/>
<dbReference type="FunFam" id="1.10.10.2330:FF:000002">
    <property type="entry name" value="Phenylalanyl-tRNA synthetase alpha chain"/>
    <property type="match status" value="1"/>
</dbReference>
<dbReference type="GO" id="GO:0009328">
    <property type="term" value="C:phenylalanine-tRNA ligase complex"/>
    <property type="evidence" value="ECO:0007669"/>
    <property type="project" value="TreeGrafter"/>
</dbReference>
<keyword evidence="6" id="KW-0030">Aminoacyl-tRNA synthetase</keyword>
<dbReference type="SUPFAM" id="SSF55681">
    <property type="entry name" value="Class II aaRS and biotin synthetases"/>
    <property type="match status" value="1"/>
</dbReference>
<dbReference type="GO" id="GO:0005524">
    <property type="term" value="F:ATP binding"/>
    <property type="evidence" value="ECO:0007669"/>
    <property type="project" value="UniProtKB-KW"/>
</dbReference>
<dbReference type="InterPro" id="IPR002319">
    <property type="entry name" value="Phenylalanyl-tRNA_Synthase"/>
</dbReference>
<keyword evidence="3" id="KW-0547">Nucleotide-binding</keyword>
<accession>A0A0C2YYJ3</accession>
<reference evidence="11" key="2">
    <citation type="submission" date="2015-01" db="EMBL/GenBank/DDBJ databases">
        <title>Evolutionary Origins and Diversification of the Mycorrhizal Mutualists.</title>
        <authorList>
            <consortium name="DOE Joint Genome Institute"/>
            <consortium name="Mycorrhizal Genomics Consortium"/>
            <person name="Kohler A."/>
            <person name="Kuo A."/>
            <person name="Nagy L.G."/>
            <person name="Floudas D."/>
            <person name="Copeland A."/>
            <person name="Barry K.W."/>
            <person name="Cichocki N."/>
            <person name="Veneault-Fourrey C."/>
            <person name="LaButti K."/>
            <person name="Lindquist E.A."/>
            <person name="Lipzen A."/>
            <person name="Lundell T."/>
            <person name="Morin E."/>
            <person name="Murat C."/>
            <person name="Riley R."/>
            <person name="Ohm R."/>
            <person name="Sun H."/>
            <person name="Tunlid A."/>
            <person name="Henrissat B."/>
            <person name="Grigoriev I.V."/>
            <person name="Hibbett D.S."/>
            <person name="Martin F."/>
        </authorList>
    </citation>
    <scope>NUCLEOTIDE SEQUENCE [LARGE SCALE GENOMIC DNA]</scope>
    <source>
        <strain evidence="11">h7</strain>
    </source>
</reference>
<dbReference type="PANTHER" id="PTHR11538:SF40">
    <property type="entry name" value="PHENYLALANINE--TRNA LIGASE ALPHA SUBUNIT"/>
    <property type="match status" value="1"/>
</dbReference>
<dbReference type="Pfam" id="PF18553">
    <property type="entry name" value="PheRS_DBD3"/>
    <property type="match status" value="1"/>
</dbReference>
<dbReference type="Gene3D" id="1.10.10.2330">
    <property type="match status" value="1"/>
</dbReference>
<dbReference type="GO" id="GO:0000049">
    <property type="term" value="F:tRNA binding"/>
    <property type="evidence" value="ECO:0007669"/>
    <property type="project" value="InterPro"/>
</dbReference>
<dbReference type="PANTHER" id="PTHR11538">
    <property type="entry name" value="PHENYLALANYL-TRNA SYNTHETASE"/>
    <property type="match status" value="1"/>
</dbReference>
<evidence type="ECO:0000256" key="5">
    <source>
        <dbReference type="ARBA" id="ARBA00022917"/>
    </source>
</evidence>
<dbReference type="InterPro" id="IPR045864">
    <property type="entry name" value="aa-tRNA-synth_II/BPL/LPL"/>
</dbReference>
<feature type="domain" description="Aminoacyl-transfer RNA synthetases class-II family profile" evidence="9">
    <location>
        <begin position="182"/>
        <end position="473"/>
    </location>
</feature>
<keyword evidence="2" id="KW-0436">Ligase</keyword>